<keyword evidence="3 9" id="KW-0812">Transmembrane</keyword>
<keyword evidence="12" id="KW-1185">Reference proteome</keyword>
<organism evidence="11 12">
    <name type="scientific">Turnera subulata</name>
    <dbReference type="NCBI Taxonomy" id="218843"/>
    <lineage>
        <taxon>Eukaryota</taxon>
        <taxon>Viridiplantae</taxon>
        <taxon>Streptophyta</taxon>
        <taxon>Embryophyta</taxon>
        <taxon>Tracheophyta</taxon>
        <taxon>Spermatophyta</taxon>
        <taxon>Magnoliopsida</taxon>
        <taxon>eudicotyledons</taxon>
        <taxon>Gunneridae</taxon>
        <taxon>Pentapetalae</taxon>
        <taxon>rosids</taxon>
        <taxon>fabids</taxon>
        <taxon>Malpighiales</taxon>
        <taxon>Passifloraceae</taxon>
        <taxon>Turnera</taxon>
    </lineage>
</organism>
<dbReference type="GO" id="GO:0005774">
    <property type="term" value="C:vacuolar membrane"/>
    <property type="evidence" value="ECO:0007669"/>
    <property type="project" value="TreeGrafter"/>
</dbReference>
<keyword evidence="5 9" id="KW-1133">Transmembrane helix</keyword>
<feature type="transmembrane region" description="Helical" evidence="9">
    <location>
        <begin position="418"/>
        <end position="437"/>
    </location>
</feature>
<dbReference type="Proteomes" id="UP001141552">
    <property type="component" value="Unassembled WGS sequence"/>
</dbReference>
<evidence type="ECO:0000256" key="8">
    <source>
        <dbReference type="SAM" id="MobiDB-lite"/>
    </source>
</evidence>
<feature type="compositionally biased region" description="Basic and acidic residues" evidence="8">
    <location>
        <begin position="11"/>
        <end position="30"/>
    </location>
</feature>
<evidence type="ECO:0000256" key="6">
    <source>
        <dbReference type="ARBA" id="ARBA00023136"/>
    </source>
</evidence>
<feature type="transmembrane region" description="Helical" evidence="9">
    <location>
        <begin position="384"/>
        <end position="406"/>
    </location>
</feature>
<feature type="transmembrane region" description="Helical" evidence="9">
    <location>
        <begin position="317"/>
        <end position="336"/>
    </location>
</feature>
<feature type="transmembrane region" description="Helical" evidence="9">
    <location>
        <begin position="244"/>
        <end position="265"/>
    </location>
</feature>
<dbReference type="FunFam" id="1.20.1740.10:FF:000047">
    <property type="entry name" value="Amino acid transporter AVT1A"/>
    <property type="match status" value="1"/>
</dbReference>
<feature type="transmembrane region" description="Helical" evidence="9">
    <location>
        <begin position="357"/>
        <end position="378"/>
    </location>
</feature>
<evidence type="ECO:0000256" key="2">
    <source>
        <dbReference type="ARBA" id="ARBA00022448"/>
    </source>
</evidence>
<dbReference type="GO" id="GO:0015179">
    <property type="term" value="F:L-amino acid transmembrane transporter activity"/>
    <property type="evidence" value="ECO:0007669"/>
    <property type="project" value="TreeGrafter"/>
</dbReference>
<evidence type="ECO:0000256" key="9">
    <source>
        <dbReference type="SAM" id="Phobius"/>
    </source>
</evidence>
<dbReference type="PANTHER" id="PTHR22950">
    <property type="entry name" value="AMINO ACID TRANSPORTER"/>
    <property type="match status" value="1"/>
</dbReference>
<gene>
    <name evidence="11" type="ORF">Tsubulata_003561</name>
</gene>
<evidence type="ECO:0000256" key="3">
    <source>
        <dbReference type="ARBA" id="ARBA00022692"/>
    </source>
</evidence>
<keyword evidence="4" id="KW-0029">Amino-acid transport</keyword>
<evidence type="ECO:0000259" key="10">
    <source>
        <dbReference type="Pfam" id="PF01490"/>
    </source>
</evidence>
<comment type="caution">
    <text evidence="11">The sequence shown here is derived from an EMBL/GenBank/DDBJ whole genome shotgun (WGS) entry which is preliminary data.</text>
</comment>
<protein>
    <recommendedName>
        <fullName evidence="10">Amino acid transporter transmembrane domain-containing protein</fullName>
    </recommendedName>
</protein>
<evidence type="ECO:0000313" key="12">
    <source>
        <dbReference type="Proteomes" id="UP001141552"/>
    </source>
</evidence>
<feature type="transmembrane region" description="Helical" evidence="9">
    <location>
        <begin position="173"/>
        <end position="195"/>
    </location>
</feature>
<reference evidence="11" key="1">
    <citation type="submission" date="2022-02" db="EMBL/GenBank/DDBJ databases">
        <authorList>
            <person name="Henning P.M."/>
            <person name="McCubbin A.G."/>
            <person name="Shore J.S."/>
        </authorList>
    </citation>
    <scope>NUCLEOTIDE SEQUENCE</scope>
    <source>
        <strain evidence="11">F60SS</strain>
        <tissue evidence="11">Leaves</tissue>
    </source>
</reference>
<keyword evidence="6 9" id="KW-0472">Membrane</keyword>
<proteinExistence type="inferred from homology"/>
<evidence type="ECO:0000256" key="5">
    <source>
        <dbReference type="ARBA" id="ARBA00022989"/>
    </source>
</evidence>
<accession>A0A9Q0JLU5</accession>
<dbReference type="AlphaFoldDB" id="A0A9Q0JLU5"/>
<evidence type="ECO:0000256" key="7">
    <source>
        <dbReference type="ARBA" id="ARBA00049662"/>
    </source>
</evidence>
<keyword evidence="2" id="KW-0813">Transport</keyword>
<evidence type="ECO:0000256" key="4">
    <source>
        <dbReference type="ARBA" id="ARBA00022970"/>
    </source>
</evidence>
<sequence length="447" mass="48312">MDAAPLLSSVPHDDYGNDCEKNVDPSEDLHPPSLSSMHQSMSLSTASFHASFHVGENGCSYTQTIFNALNILMGVGILSVPDTIKEAGWASLVVLVVFGLVCCYTANLMRQMFESKQGIVSYEDMGGVAFGRSGRIAASVILYTELYSYCVEFITMEGDNLTKLFPGTSLDLFGLHLTSNQCFGILAALLFLPLCFLKDLRIVAYVSAVGILTAILTVFSLVYLGTAEGIGFHHTAPLVKWSGIPFALGVYGYCFAGHSVFPNFYQSMADKRKFTKATVTSFSASFVFYGGVAAIGYTMFGEATLSQITLNMPPHSIVSKIAVWATVATPFVKYPLLMMPLARGLQGLLPQQVSDTYTCFILLRTTLVVSTVLVALLFPFFGLVMALIGSLLCLLVSVIMPSLCFVKTMGQKASRIQIVLSVTVASFGIICAILGTYTSVCDIVKQY</sequence>
<reference evidence="11" key="2">
    <citation type="journal article" date="2023" name="Plants (Basel)">
        <title>Annotation of the Turnera subulata (Passifloraceae) Draft Genome Reveals the S-Locus Evolved after the Divergence of Turneroideae from Passifloroideae in a Stepwise Manner.</title>
        <authorList>
            <person name="Henning P.M."/>
            <person name="Roalson E.H."/>
            <person name="Mir W."/>
            <person name="McCubbin A.G."/>
            <person name="Shore J.S."/>
        </authorList>
    </citation>
    <scope>NUCLEOTIDE SEQUENCE</scope>
    <source>
        <strain evidence="11">F60SS</strain>
    </source>
</reference>
<dbReference type="PANTHER" id="PTHR22950:SF701">
    <property type="entry name" value="AMINO ACID TRANSPORTER AVT1A-LIKE"/>
    <property type="match status" value="1"/>
</dbReference>
<name>A0A9Q0JLU5_9ROSI</name>
<dbReference type="InterPro" id="IPR013057">
    <property type="entry name" value="AA_transpt_TM"/>
</dbReference>
<evidence type="ECO:0000256" key="1">
    <source>
        <dbReference type="ARBA" id="ARBA00004141"/>
    </source>
</evidence>
<feature type="transmembrane region" description="Helical" evidence="9">
    <location>
        <begin position="87"/>
        <end position="107"/>
    </location>
</feature>
<feature type="transmembrane region" description="Helical" evidence="9">
    <location>
        <begin position="61"/>
        <end position="80"/>
    </location>
</feature>
<feature type="region of interest" description="Disordered" evidence="8">
    <location>
        <begin position="1"/>
        <end position="37"/>
    </location>
</feature>
<feature type="domain" description="Amino acid transporter transmembrane" evidence="10">
    <location>
        <begin position="60"/>
        <end position="439"/>
    </location>
</feature>
<feature type="transmembrane region" description="Helical" evidence="9">
    <location>
        <begin position="277"/>
        <end position="297"/>
    </location>
</feature>
<dbReference type="OrthoDB" id="655540at2759"/>
<dbReference type="Pfam" id="PF01490">
    <property type="entry name" value="Aa_trans"/>
    <property type="match status" value="1"/>
</dbReference>
<evidence type="ECO:0000313" key="11">
    <source>
        <dbReference type="EMBL" id="KAJ4845672.1"/>
    </source>
</evidence>
<dbReference type="EMBL" id="JAKUCV010001604">
    <property type="protein sequence ID" value="KAJ4845672.1"/>
    <property type="molecule type" value="Genomic_DNA"/>
</dbReference>
<comment type="subcellular location">
    <subcellularLocation>
        <location evidence="1">Membrane</location>
        <topology evidence="1">Multi-pass membrane protein</topology>
    </subcellularLocation>
</comment>
<feature type="transmembrane region" description="Helical" evidence="9">
    <location>
        <begin position="202"/>
        <end position="224"/>
    </location>
</feature>
<comment type="similarity">
    <text evidence="7">Belongs to the amino acid/polyamine transporter 2 family. Amino acid/auxin permease (AAAP) (TC 2.A.18.5) subfamily.</text>
</comment>